<organism evidence="4 5">
    <name type="scientific">Roseateles chitinivorans</name>
    <dbReference type="NCBI Taxonomy" id="2917965"/>
    <lineage>
        <taxon>Bacteria</taxon>
        <taxon>Pseudomonadati</taxon>
        <taxon>Pseudomonadota</taxon>
        <taxon>Betaproteobacteria</taxon>
        <taxon>Burkholderiales</taxon>
        <taxon>Sphaerotilaceae</taxon>
        <taxon>Roseateles</taxon>
    </lineage>
</organism>
<dbReference type="Pfam" id="PF00326">
    <property type="entry name" value="Peptidase_S9"/>
    <property type="match status" value="1"/>
</dbReference>
<dbReference type="GO" id="GO:0006508">
    <property type="term" value="P:proteolysis"/>
    <property type="evidence" value="ECO:0007669"/>
    <property type="project" value="InterPro"/>
</dbReference>
<evidence type="ECO:0000313" key="5">
    <source>
        <dbReference type="Proteomes" id="UP000231501"/>
    </source>
</evidence>
<dbReference type="InterPro" id="IPR029058">
    <property type="entry name" value="AB_hydrolase_fold"/>
</dbReference>
<dbReference type="Gene3D" id="3.40.50.1820">
    <property type="entry name" value="alpha/beta hydrolase"/>
    <property type="match status" value="1"/>
</dbReference>
<accession>A0A2G9C713</accession>
<feature type="domain" description="Peptidase S9 prolyl oligopeptidase catalytic" evidence="3">
    <location>
        <begin position="653"/>
        <end position="806"/>
    </location>
</feature>
<name>A0A2G9C713_9BURK</name>
<comment type="caution">
    <text evidence="4">The sequence shown here is derived from an EMBL/GenBank/DDBJ whole genome shotgun (WGS) entry which is preliminary data.</text>
</comment>
<keyword evidence="5" id="KW-1185">Reference proteome</keyword>
<gene>
    <name evidence="4" type="ORF">CS062_15930</name>
</gene>
<proteinExistence type="predicted"/>
<evidence type="ECO:0000256" key="2">
    <source>
        <dbReference type="SAM" id="MobiDB-lite"/>
    </source>
</evidence>
<dbReference type="AlphaFoldDB" id="A0A2G9C713"/>
<feature type="compositionally biased region" description="Basic and acidic residues" evidence="2">
    <location>
        <begin position="219"/>
        <end position="231"/>
    </location>
</feature>
<dbReference type="SUPFAM" id="SSF82171">
    <property type="entry name" value="DPP6 N-terminal domain-like"/>
    <property type="match status" value="1"/>
</dbReference>
<protein>
    <submittedName>
        <fullName evidence="4">Prolyl oligopeptidase</fullName>
    </submittedName>
</protein>
<keyword evidence="1" id="KW-0378">Hydrolase</keyword>
<feature type="region of interest" description="Disordered" evidence="2">
    <location>
        <begin position="199"/>
        <end position="231"/>
    </location>
</feature>
<feature type="region of interest" description="Disordered" evidence="2">
    <location>
        <begin position="806"/>
        <end position="831"/>
    </location>
</feature>
<dbReference type="GO" id="GO:0004252">
    <property type="term" value="F:serine-type endopeptidase activity"/>
    <property type="evidence" value="ECO:0007669"/>
    <property type="project" value="TreeGrafter"/>
</dbReference>
<sequence length="831" mass="92159">MSSRVPSVGLIRPPVGALAALAVITLLTTTLPGPAGAAPSPYKQPSAAIRELLDTPALPRLLPSPDRQSLALVEQRRYTPLEELARPGLRLAGARFDPRNASQQNLVAVQRVRLRSLLDPEAAERDVELPVGGTWHNFVWAPDGQRFLLSRRTDTADELWAGATSNGQLWRIYNVRLNNAIDPDDIAWLNPREAVVLTVPDDRGPVPNRPQTGPAIQETHGKASPERTYPDLLRNPRDEDLFEYFARSQLTLIDIASGQSRDIGTPGLFTSVSSVGNGQALLTERLVRPFSYALTFDDFPTVVEVRQRDGKVLRELAKMPLKQGVAIDGALPGPRVFYPSPTKDAAIYWVEALDGGNPANRAAFRDRVMRLDPPYTGEPSEVQRMPYRFTRLRFLDDGVHGLLTEEDRNRGWSRTYLLPLNGRQSRPLFEHSVRERYRHPGFPFMRTLPNGHQVAQTLNGDLLLSGQGASPKGDRPFLDKLSLRDLSVQRLFQSAEGVYEQPVALLEDRRLVTQRETEHEPPNLSLRENGKVTPLTRIKDPAPQLKAVRRELVSFKRSDGVELSFWMYLPPDLKEGEKRPALVWAYPLEFNDAAIAGQLSGSPGRYMSFSGISPLNLLMDGYVVLMDATMPVVGDSRNMNDSFIEQVTSNARAIVDKAEDLGVVDPRRVAIGGHSYGAFMAVNLLAHTKLFRCGIARSGAYNRTLTPFGFQSERRSLWDAKDVYLKLSPFLFANQIKDPLLLIHGEADNNSGTFPMQSERLYQALAGLGGTARYVLLPFEAHGYTSRESAGQVQWEMSQWLKGCVGDPRAEARPRASPGSAPPTTAPPSSQ</sequence>
<feature type="compositionally biased region" description="Pro residues" evidence="2">
    <location>
        <begin position="820"/>
        <end position="831"/>
    </location>
</feature>
<dbReference type="RefSeq" id="WP_099862595.1">
    <property type="nucleotide sequence ID" value="NZ_PEOG01000043.1"/>
</dbReference>
<dbReference type="Proteomes" id="UP000231501">
    <property type="component" value="Unassembled WGS sequence"/>
</dbReference>
<dbReference type="SUPFAM" id="SSF53474">
    <property type="entry name" value="alpha/beta-Hydrolases"/>
    <property type="match status" value="1"/>
</dbReference>
<dbReference type="PANTHER" id="PTHR42776:SF28">
    <property type="entry name" value="GLUTAMYL ENDOPEPTIDASE, CHLOROPLASTIC-RELATED"/>
    <property type="match status" value="1"/>
</dbReference>
<evidence type="ECO:0000313" key="4">
    <source>
        <dbReference type="EMBL" id="PIM52208.1"/>
    </source>
</evidence>
<evidence type="ECO:0000256" key="1">
    <source>
        <dbReference type="ARBA" id="ARBA00022801"/>
    </source>
</evidence>
<dbReference type="OrthoDB" id="6388416at2"/>
<dbReference type="InterPro" id="IPR001375">
    <property type="entry name" value="Peptidase_S9_cat"/>
</dbReference>
<evidence type="ECO:0000259" key="3">
    <source>
        <dbReference type="Pfam" id="PF00326"/>
    </source>
</evidence>
<reference evidence="4 5" key="1">
    <citation type="submission" date="2017-11" db="EMBL/GenBank/DDBJ databases">
        <title>Draft genome sequence of Mitsuaria sp. HWN-4.</title>
        <authorList>
            <person name="Gundlapally S.R."/>
        </authorList>
    </citation>
    <scope>NUCLEOTIDE SEQUENCE [LARGE SCALE GENOMIC DNA]</scope>
    <source>
        <strain evidence="4 5">HWN-4</strain>
    </source>
</reference>
<dbReference type="PANTHER" id="PTHR42776">
    <property type="entry name" value="SERINE PEPTIDASE S9 FAMILY MEMBER"/>
    <property type="match status" value="1"/>
</dbReference>
<dbReference type="EMBL" id="PEOG01000043">
    <property type="protein sequence ID" value="PIM52208.1"/>
    <property type="molecule type" value="Genomic_DNA"/>
</dbReference>